<dbReference type="EMBL" id="EU430710">
    <property type="protein sequence ID" value="ACA30288.1"/>
    <property type="molecule type" value="mRNA"/>
</dbReference>
<dbReference type="CAZy" id="GH14">
    <property type="family name" value="Glycoside Hydrolase Family 14"/>
</dbReference>
<dbReference type="InterPro" id="IPR017853">
    <property type="entry name" value="GH"/>
</dbReference>
<sequence>DDGAYGQIIHNSNLKMQGNGNAHVGSMNAFTFLRMNPHMFQSENWRKFVWFVRNMSEGRTLHHGEEEHRQTELKFNASKALRNEAAALMHAQNSCMYPGLYGEKYVYSIRVRRGFGNEHLFMFCRDTKGEVLRGYPPPLCVVYNLLKEKRGPIIIISC</sequence>
<feature type="non-terminal residue" evidence="1">
    <location>
        <position position="158"/>
    </location>
</feature>
<dbReference type="AlphaFoldDB" id="B1PIE0"/>
<name>B1PIE0_CUPSE</name>
<reference evidence="1" key="1">
    <citation type="journal article" date="2009" name="Gene">
        <title>Genotype-specific regulation of cold-responsive genes in cypress (Cupressus sempervirens L.).</title>
        <authorList>
            <person name="Pedron L."/>
            <person name="Baldi P."/>
            <person name="Hietala A.M."/>
            <person name="La Porta N."/>
        </authorList>
    </citation>
    <scope>NUCLEOTIDE SEQUENCE</scope>
</reference>
<feature type="non-terminal residue" evidence="1">
    <location>
        <position position="1"/>
    </location>
</feature>
<accession>B1PIE0</accession>
<organism evidence="1">
    <name type="scientific">Cupressus sempervirens</name>
    <name type="common">Italian cypress</name>
    <dbReference type="NCBI Taxonomy" id="13469"/>
    <lineage>
        <taxon>Eukaryota</taxon>
        <taxon>Viridiplantae</taxon>
        <taxon>Streptophyta</taxon>
        <taxon>Embryophyta</taxon>
        <taxon>Tracheophyta</taxon>
        <taxon>Spermatophyta</taxon>
        <taxon>Pinopsida</taxon>
        <taxon>Pinidae</taxon>
        <taxon>Conifers II</taxon>
        <taxon>Cupressales</taxon>
        <taxon>Cupressaceae</taxon>
        <taxon>Cupressus</taxon>
    </lineage>
</organism>
<protein>
    <submittedName>
        <fullName evidence="1">Putative beta-amylase</fullName>
    </submittedName>
</protein>
<proteinExistence type="evidence at transcript level"/>
<evidence type="ECO:0000313" key="1">
    <source>
        <dbReference type="EMBL" id="ACA30288.1"/>
    </source>
</evidence>
<dbReference type="SUPFAM" id="SSF51445">
    <property type="entry name" value="(Trans)glycosidases"/>
    <property type="match status" value="1"/>
</dbReference>
<dbReference type="Gene3D" id="3.20.20.80">
    <property type="entry name" value="Glycosidases"/>
    <property type="match status" value="1"/>
</dbReference>